<dbReference type="EMBL" id="BLAU01000001">
    <property type="protein sequence ID" value="GET23321.1"/>
    <property type="molecule type" value="Genomic_DNA"/>
</dbReference>
<dbReference type="Proteomes" id="UP000396862">
    <property type="component" value="Unassembled WGS sequence"/>
</dbReference>
<reference evidence="1 4" key="2">
    <citation type="submission" date="2019-10" db="EMBL/GenBank/DDBJ databases">
        <title>Prolixibacter strains distinguished by the presence of nitrate reductase genes were adept at nitrate-dependent anaerobic corrosion of metallic iron and carbon steel.</title>
        <authorList>
            <person name="Iino T."/>
            <person name="Shono N."/>
            <person name="Ito K."/>
            <person name="Nakamura R."/>
            <person name="Sueoka K."/>
            <person name="Harayama S."/>
            <person name="Ohkuma M."/>
        </authorList>
    </citation>
    <scope>NUCLEOTIDE SEQUENCE [LARGE SCALE GENOMIC DNA]</scope>
    <source>
        <strain evidence="1 4">MIC1-1</strain>
    </source>
</reference>
<keyword evidence="4" id="KW-1185">Reference proteome</keyword>
<evidence type="ECO:0000313" key="4">
    <source>
        <dbReference type="Proteomes" id="UP000396862"/>
    </source>
</evidence>
<evidence type="ECO:0000313" key="1">
    <source>
        <dbReference type="EMBL" id="GET23321.1"/>
    </source>
</evidence>
<dbReference type="OrthoDB" id="6504658at2"/>
<gene>
    <name evidence="2" type="ORF">CLV93_103193</name>
    <name evidence="1" type="ORF">JCM18694_35670</name>
</gene>
<protein>
    <submittedName>
        <fullName evidence="2">Uncharacterized protein</fullName>
    </submittedName>
</protein>
<dbReference type="RefSeq" id="WP_106541614.1">
    <property type="nucleotide sequence ID" value="NZ_BLAU01000001.1"/>
</dbReference>
<dbReference type="EMBL" id="PYGC01000003">
    <property type="protein sequence ID" value="PSK83778.1"/>
    <property type="molecule type" value="Genomic_DNA"/>
</dbReference>
<evidence type="ECO:0000313" key="3">
    <source>
        <dbReference type="Proteomes" id="UP000240621"/>
    </source>
</evidence>
<evidence type="ECO:0000313" key="2">
    <source>
        <dbReference type="EMBL" id="PSK83778.1"/>
    </source>
</evidence>
<sequence>MKDQERIQKITEQYAGAVRLLAIEKEILRFQFLVNHSLQKEITLEAGYQTIANRFFQQDIPTEAETEYAINYIEDELMSSKDLLNRNEILISSDEHMAEVFRKNDFAQSRYSRREVESLFSQYASIITGRPSSLNRQSVTREDFATILLLREITHHLGFEAIDLVG</sequence>
<accession>A0A2P8CFM9</accession>
<comment type="caution">
    <text evidence="2">The sequence shown here is derived from an EMBL/GenBank/DDBJ whole genome shotgun (WGS) entry which is preliminary data.</text>
</comment>
<proteinExistence type="predicted"/>
<name>A0A2P8CFM9_9BACT</name>
<organism evidence="2 3">
    <name type="scientific">Prolixibacter denitrificans</name>
    <dbReference type="NCBI Taxonomy" id="1541063"/>
    <lineage>
        <taxon>Bacteria</taxon>
        <taxon>Pseudomonadati</taxon>
        <taxon>Bacteroidota</taxon>
        <taxon>Bacteroidia</taxon>
        <taxon>Marinilabiliales</taxon>
        <taxon>Prolixibacteraceae</taxon>
        <taxon>Prolixibacter</taxon>
    </lineage>
</organism>
<reference evidence="2 3" key="1">
    <citation type="submission" date="2018-03" db="EMBL/GenBank/DDBJ databases">
        <title>Genomic Encyclopedia of Archaeal and Bacterial Type Strains, Phase II (KMG-II): from individual species to whole genera.</title>
        <authorList>
            <person name="Goeker M."/>
        </authorList>
    </citation>
    <scope>NUCLEOTIDE SEQUENCE [LARGE SCALE GENOMIC DNA]</scope>
    <source>
        <strain evidence="2 3">DSM 27267</strain>
    </source>
</reference>
<dbReference type="Proteomes" id="UP000240621">
    <property type="component" value="Unassembled WGS sequence"/>
</dbReference>
<dbReference type="AlphaFoldDB" id="A0A2P8CFM9"/>